<evidence type="ECO:0000313" key="10">
    <source>
        <dbReference type="Proteomes" id="UP000321513"/>
    </source>
</evidence>
<accession>A0A512BK30</accession>
<dbReference type="AlphaFoldDB" id="A0A512BK30"/>
<keyword evidence="3" id="KW-1003">Cell membrane</keyword>
<evidence type="ECO:0000256" key="3">
    <source>
        <dbReference type="ARBA" id="ARBA00022475"/>
    </source>
</evidence>
<feature type="domain" description="Glycine transporter" evidence="8">
    <location>
        <begin position="4"/>
        <end position="76"/>
    </location>
</feature>
<dbReference type="EMBL" id="BJYT01000048">
    <property type="protein sequence ID" value="GEO12255.1"/>
    <property type="molecule type" value="Genomic_DNA"/>
</dbReference>
<comment type="caution">
    <text evidence="9">The sequence shown here is derived from an EMBL/GenBank/DDBJ whole genome shotgun (WGS) entry which is preliminary data.</text>
</comment>
<comment type="subcellular location">
    <subcellularLocation>
        <location evidence="1">Cell membrane</location>
        <topology evidence="1">Multi-pass membrane protein</topology>
    </subcellularLocation>
</comment>
<reference evidence="9 10" key="1">
    <citation type="submission" date="2019-07" db="EMBL/GenBank/DDBJ databases">
        <title>Whole genome shotgun sequence of Segetibacter aerophilus NBRC 106135.</title>
        <authorList>
            <person name="Hosoyama A."/>
            <person name="Uohara A."/>
            <person name="Ohji S."/>
            <person name="Ichikawa N."/>
        </authorList>
    </citation>
    <scope>NUCLEOTIDE SEQUENCE [LARGE SCALE GENOMIC DNA]</scope>
    <source>
        <strain evidence="9 10">NBRC 106135</strain>
    </source>
</reference>
<gene>
    <name evidence="9" type="ORF">SAE01_47510</name>
</gene>
<evidence type="ECO:0000256" key="6">
    <source>
        <dbReference type="ARBA" id="ARBA00023136"/>
    </source>
</evidence>
<keyword evidence="6 7" id="KW-0472">Membrane</keyword>
<evidence type="ECO:0000256" key="4">
    <source>
        <dbReference type="ARBA" id="ARBA00022692"/>
    </source>
</evidence>
<evidence type="ECO:0000256" key="5">
    <source>
        <dbReference type="ARBA" id="ARBA00022989"/>
    </source>
</evidence>
<dbReference type="PANTHER" id="PTHR30506">
    <property type="entry name" value="INNER MEMBRANE PROTEIN"/>
    <property type="match status" value="1"/>
</dbReference>
<evidence type="ECO:0000259" key="8">
    <source>
        <dbReference type="Pfam" id="PF03458"/>
    </source>
</evidence>
<evidence type="ECO:0000256" key="1">
    <source>
        <dbReference type="ARBA" id="ARBA00004651"/>
    </source>
</evidence>
<keyword evidence="4 7" id="KW-0812">Transmembrane</keyword>
<feature type="transmembrane region" description="Helical" evidence="7">
    <location>
        <begin position="83"/>
        <end position="106"/>
    </location>
</feature>
<dbReference type="GO" id="GO:0005886">
    <property type="term" value="C:plasma membrane"/>
    <property type="evidence" value="ECO:0007669"/>
    <property type="project" value="UniProtKB-SubCell"/>
</dbReference>
<evidence type="ECO:0000256" key="7">
    <source>
        <dbReference type="SAM" id="Phobius"/>
    </source>
</evidence>
<evidence type="ECO:0000313" key="9">
    <source>
        <dbReference type="EMBL" id="GEO12255.1"/>
    </source>
</evidence>
<dbReference type="Pfam" id="PF03458">
    <property type="entry name" value="Gly_transporter"/>
    <property type="match status" value="1"/>
</dbReference>
<keyword evidence="10" id="KW-1185">Reference proteome</keyword>
<keyword evidence="5 7" id="KW-1133">Transmembrane helix</keyword>
<feature type="transmembrane region" description="Helical" evidence="7">
    <location>
        <begin position="26"/>
        <end position="49"/>
    </location>
</feature>
<dbReference type="RefSeq" id="WP_246113326.1">
    <property type="nucleotide sequence ID" value="NZ_BJYT01000048.1"/>
</dbReference>
<name>A0A512BK30_9BACT</name>
<sequence length="115" mass="12624">MLFYFDAMGLGLFTMVGIQAGIEHNLGTGICVMLGTVTGCFGGVLRDVLLNNVPLIFQKEIYASASILGGIAFFLLICMKLAFGYAFIIGILIVFVIRVLAVRFSWSLPKFYENK</sequence>
<dbReference type="Proteomes" id="UP000321513">
    <property type="component" value="Unassembled WGS sequence"/>
</dbReference>
<comment type="similarity">
    <text evidence="2">Belongs to the UPF0126 family.</text>
</comment>
<proteinExistence type="inferred from homology"/>
<dbReference type="PANTHER" id="PTHR30506:SF3">
    <property type="entry name" value="UPF0126 INNER MEMBRANE PROTEIN YADS-RELATED"/>
    <property type="match status" value="1"/>
</dbReference>
<dbReference type="InterPro" id="IPR005115">
    <property type="entry name" value="Gly_transporter"/>
</dbReference>
<feature type="transmembrane region" description="Helical" evidence="7">
    <location>
        <begin position="61"/>
        <end position="77"/>
    </location>
</feature>
<organism evidence="9 10">
    <name type="scientific">Segetibacter aerophilus</name>
    <dbReference type="NCBI Taxonomy" id="670293"/>
    <lineage>
        <taxon>Bacteria</taxon>
        <taxon>Pseudomonadati</taxon>
        <taxon>Bacteroidota</taxon>
        <taxon>Chitinophagia</taxon>
        <taxon>Chitinophagales</taxon>
        <taxon>Chitinophagaceae</taxon>
        <taxon>Segetibacter</taxon>
    </lineage>
</organism>
<evidence type="ECO:0000256" key="2">
    <source>
        <dbReference type="ARBA" id="ARBA00008193"/>
    </source>
</evidence>
<protein>
    <recommendedName>
        <fullName evidence="8">Glycine transporter domain-containing protein</fullName>
    </recommendedName>
</protein>